<organism evidence="3">
    <name type="scientific">Sulfurihydrogenibium azorense</name>
    <dbReference type="NCBI Taxonomy" id="309806"/>
    <lineage>
        <taxon>Bacteria</taxon>
        <taxon>Pseudomonadati</taxon>
        <taxon>Aquificota</taxon>
        <taxon>Aquificia</taxon>
        <taxon>Aquificales</taxon>
        <taxon>Hydrogenothermaceae</taxon>
        <taxon>Sulfurihydrogenibium</taxon>
    </lineage>
</organism>
<name>A0A832DF38_9AQUI</name>
<dbReference type="SMART" id="SM01152">
    <property type="entry name" value="DUF167"/>
    <property type="match status" value="1"/>
</dbReference>
<dbReference type="Gene3D" id="3.30.1200.10">
    <property type="entry name" value="YggU-like"/>
    <property type="match status" value="1"/>
</dbReference>
<dbReference type="EMBL" id="DSFC01000252">
    <property type="protein sequence ID" value="HEV09632.1"/>
    <property type="molecule type" value="Genomic_DNA"/>
</dbReference>
<dbReference type="GO" id="GO:0005737">
    <property type="term" value="C:cytoplasm"/>
    <property type="evidence" value="ECO:0007669"/>
    <property type="project" value="TreeGrafter"/>
</dbReference>
<protein>
    <recommendedName>
        <fullName evidence="2">UPF0235 protein ENO34_04440</fullName>
    </recommendedName>
</protein>
<evidence type="ECO:0000313" key="3">
    <source>
        <dbReference type="EMBL" id="HEV09632.1"/>
    </source>
</evidence>
<accession>A0A832DF38</accession>
<dbReference type="InterPro" id="IPR003746">
    <property type="entry name" value="DUF167"/>
</dbReference>
<dbReference type="NCBIfam" id="TIGR00251">
    <property type="entry name" value="DUF167 family protein"/>
    <property type="match status" value="1"/>
</dbReference>
<comment type="caution">
    <text evidence="3">The sequence shown here is derived from an EMBL/GenBank/DDBJ whole genome shotgun (WGS) entry which is preliminary data.</text>
</comment>
<evidence type="ECO:0000256" key="2">
    <source>
        <dbReference type="HAMAP-Rule" id="MF_00634"/>
    </source>
</evidence>
<dbReference type="AlphaFoldDB" id="A0A832DF38"/>
<dbReference type="HAMAP" id="MF_00634">
    <property type="entry name" value="UPF0235"/>
    <property type="match status" value="1"/>
</dbReference>
<dbReference type="PANTHER" id="PTHR13420:SF7">
    <property type="entry name" value="UPF0235 PROTEIN C15ORF40"/>
    <property type="match status" value="1"/>
</dbReference>
<evidence type="ECO:0000256" key="1">
    <source>
        <dbReference type="ARBA" id="ARBA00010364"/>
    </source>
</evidence>
<dbReference type="Pfam" id="PF02594">
    <property type="entry name" value="DUF167"/>
    <property type="match status" value="1"/>
</dbReference>
<dbReference type="InterPro" id="IPR036591">
    <property type="entry name" value="YggU-like_sf"/>
</dbReference>
<dbReference type="Proteomes" id="UP000885621">
    <property type="component" value="Unassembled WGS sequence"/>
</dbReference>
<proteinExistence type="inferred from homology"/>
<reference evidence="3" key="1">
    <citation type="journal article" date="2020" name="mSystems">
        <title>Genome- and Community-Level Interaction Insights into Carbon Utilization and Element Cycling Functions of Hydrothermarchaeota in Hydrothermal Sediment.</title>
        <authorList>
            <person name="Zhou Z."/>
            <person name="Liu Y."/>
            <person name="Xu W."/>
            <person name="Pan J."/>
            <person name="Luo Z.H."/>
            <person name="Li M."/>
        </authorList>
    </citation>
    <scope>NUCLEOTIDE SEQUENCE [LARGE SCALE GENOMIC DNA]</scope>
    <source>
        <strain evidence="3">SpSt-1257</strain>
    </source>
</reference>
<dbReference type="PANTHER" id="PTHR13420">
    <property type="entry name" value="UPF0235 PROTEIN C15ORF40"/>
    <property type="match status" value="1"/>
</dbReference>
<sequence length="74" mass="8313">MRIKIKVKPGASKNEVKKIEENFFEVKVTAVAEKGKANEKVIELLSDFLKVPKSKVKIVRGLTSRDKEVEIESG</sequence>
<comment type="similarity">
    <text evidence="1 2">Belongs to the UPF0235 family.</text>
</comment>
<gene>
    <name evidence="3" type="ORF">ENO34_04440</name>
</gene>
<dbReference type="SUPFAM" id="SSF69786">
    <property type="entry name" value="YggU-like"/>
    <property type="match status" value="1"/>
</dbReference>